<comment type="caution">
    <text evidence="2">The sequence shown here is derived from an EMBL/GenBank/DDBJ whole genome shotgun (WGS) entry which is preliminary data.</text>
</comment>
<accession>A0AAW1EFR3</accession>
<name>A0AAW1EFR3_ZOAVI</name>
<evidence type="ECO:0008006" key="4">
    <source>
        <dbReference type="Google" id="ProtNLM"/>
    </source>
</evidence>
<organism evidence="2 3">
    <name type="scientific">Zoarces viviparus</name>
    <name type="common">Viviparous eelpout</name>
    <name type="synonym">Blennius viviparus</name>
    <dbReference type="NCBI Taxonomy" id="48416"/>
    <lineage>
        <taxon>Eukaryota</taxon>
        <taxon>Metazoa</taxon>
        <taxon>Chordata</taxon>
        <taxon>Craniata</taxon>
        <taxon>Vertebrata</taxon>
        <taxon>Euteleostomi</taxon>
        <taxon>Actinopterygii</taxon>
        <taxon>Neopterygii</taxon>
        <taxon>Teleostei</taxon>
        <taxon>Neoteleostei</taxon>
        <taxon>Acanthomorphata</taxon>
        <taxon>Eupercaria</taxon>
        <taxon>Perciformes</taxon>
        <taxon>Cottioidei</taxon>
        <taxon>Zoarcales</taxon>
        <taxon>Zoarcidae</taxon>
        <taxon>Zoarcinae</taxon>
        <taxon>Zoarces</taxon>
    </lineage>
</organism>
<reference evidence="2 3" key="1">
    <citation type="journal article" date="2024" name="Genome Biol. Evol.">
        <title>Chromosome-level genome assembly of the viviparous eelpout Zoarces viviparus.</title>
        <authorList>
            <person name="Fuhrmann N."/>
            <person name="Brasseur M.V."/>
            <person name="Bakowski C.E."/>
            <person name="Podsiadlowski L."/>
            <person name="Prost S."/>
            <person name="Krehenwinkel H."/>
            <person name="Mayer C."/>
        </authorList>
    </citation>
    <scope>NUCLEOTIDE SEQUENCE [LARGE SCALE GENOMIC DNA]</scope>
    <source>
        <strain evidence="2">NO-MEL_2022_Ind0_liver</strain>
    </source>
</reference>
<dbReference type="Proteomes" id="UP001488805">
    <property type="component" value="Unassembled WGS sequence"/>
</dbReference>
<feature type="compositionally biased region" description="Basic and acidic residues" evidence="1">
    <location>
        <begin position="262"/>
        <end position="271"/>
    </location>
</feature>
<dbReference type="SUPFAM" id="SSF50630">
    <property type="entry name" value="Acid proteases"/>
    <property type="match status" value="1"/>
</dbReference>
<keyword evidence="3" id="KW-1185">Reference proteome</keyword>
<evidence type="ECO:0000313" key="2">
    <source>
        <dbReference type="EMBL" id="KAK9521366.1"/>
    </source>
</evidence>
<dbReference type="AlphaFoldDB" id="A0AAW1EFR3"/>
<dbReference type="EMBL" id="JBCEZU010000329">
    <property type="protein sequence ID" value="KAK9521366.1"/>
    <property type="molecule type" value="Genomic_DNA"/>
</dbReference>
<evidence type="ECO:0000313" key="3">
    <source>
        <dbReference type="Proteomes" id="UP001488805"/>
    </source>
</evidence>
<feature type="region of interest" description="Disordered" evidence="1">
    <location>
        <begin position="1"/>
        <end position="39"/>
    </location>
</feature>
<gene>
    <name evidence="2" type="ORF">VZT92_021180</name>
</gene>
<proteinExistence type="predicted"/>
<sequence>MSDEEEGAAAPWAGPSHHGDNQAAAMSDEGVQNASSEKGTIGVRFKIKPGYTDDGQPICLQWKQEPPIAVSQAMRGKSKDSQDILTKERFLERAVGKCPEVDIQIGGVPLRCLLDTGSNDAWGATVYKVVDIQGTTYAVETLEGGPVKRVHRSNLRPYVGPIPAPRRRHQAVAPVDELTLSPESETEFSDPEFILVEEVYYPATKGVATQERENLDLTEGLESHLDNVADGEDLLGLEGCGSPDDDLEEKSVPCPQPMSERPSSHVEDLEVRPVPTPRKRKEGNADLPIPPLRSSRRKTAGIHQNPFNLPSSSCNAMSFSPDVLSQLLAGMVFYTSKLQGNIDRQEVTEDIDW</sequence>
<evidence type="ECO:0000256" key="1">
    <source>
        <dbReference type="SAM" id="MobiDB-lite"/>
    </source>
</evidence>
<protein>
    <recommendedName>
        <fullName evidence="4">Polyprotein</fullName>
    </recommendedName>
</protein>
<dbReference type="InterPro" id="IPR021109">
    <property type="entry name" value="Peptidase_aspartic_dom_sf"/>
</dbReference>
<feature type="region of interest" description="Disordered" evidence="1">
    <location>
        <begin position="238"/>
        <end position="294"/>
    </location>
</feature>